<sequence length="308" mass="33837">MLTKDFEVIDKRFEKLVFGNVHLERLHTGTRWAEGPAYFPAGKYLIWSDIPNNRLMRYDETDGSVSVFLEGSNNQNGHTVDREGRLVACEHRGRCVSRIEPDGSRTVLVSKFGAKRLNSPNDVVVKSDGSLWFTDPTYGIDSEYEGDAAESEIGASYVYRFDPRGKKLTVVADDFVKPNGLAFSPDEKKLYIVDTGATHVENGPRHIRVFDVGADGVTLTGGKVFATCPVGLYDGLRVDIHGNIWTSAGDGVYCYAPDGTLLGKINVPEVVANVAFGGPKRNRLYICGTTSLYAVYLNTQGALRPKST</sequence>
<gene>
    <name evidence="3" type="ORF">QO011_000228</name>
</gene>
<accession>A0ABU0J1A2</accession>
<dbReference type="RefSeq" id="WP_307266601.1">
    <property type="nucleotide sequence ID" value="NZ_JAUSVX010000001.1"/>
</dbReference>
<evidence type="ECO:0000256" key="1">
    <source>
        <dbReference type="ARBA" id="ARBA00022801"/>
    </source>
</evidence>
<keyword evidence="4" id="KW-1185">Reference proteome</keyword>
<dbReference type="Gene3D" id="2.120.10.30">
    <property type="entry name" value="TolB, C-terminal domain"/>
    <property type="match status" value="1"/>
</dbReference>
<evidence type="ECO:0000313" key="4">
    <source>
        <dbReference type="Proteomes" id="UP001242480"/>
    </source>
</evidence>
<name>A0ABU0J1A2_9HYPH</name>
<dbReference type="GO" id="GO:0004341">
    <property type="term" value="F:gluconolactonase activity"/>
    <property type="evidence" value="ECO:0007669"/>
    <property type="project" value="UniProtKB-EC"/>
</dbReference>
<dbReference type="EC" id="3.1.1.17" evidence="3"/>
<evidence type="ECO:0000259" key="2">
    <source>
        <dbReference type="Pfam" id="PF08450"/>
    </source>
</evidence>
<dbReference type="PRINTS" id="PR01790">
    <property type="entry name" value="SMP30FAMILY"/>
</dbReference>
<keyword evidence="1 3" id="KW-0378">Hydrolase</keyword>
<dbReference type="Pfam" id="PF08450">
    <property type="entry name" value="SGL"/>
    <property type="match status" value="1"/>
</dbReference>
<dbReference type="InterPro" id="IPR013658">
    <property type="entry name" value="SGL"/>
</dbReference>
<feature type="domain" description="SMP-30/Gluconolactonase/LRE-like region" evidence="2">
    <location>
        <begin position="32"/>
        <end position="287"/>
    </location>
</feature>
<dbReference type="PANTHER" id="PTHR47572:SF4">
    <property type="entry name" value="LACTONASE DRP35"/>
    <property type="match status" value="1"/>
</dbReference>
<protein>
    <submittedName>
        <fullName evidence="3">Gluconolactonase</fullName>
        <ecNumber evidence="3">3.1.1.17</ecNumber>
    </submittedName>
</protein>
<proteinExistence type="predicted"/>
<dbReference type="EMBL" id="JAUSVX010000001">
    <property type="protein sequence ID" value="MDQ0467233.1"/>
    <property type="molecule type" value="Genomic_DNA"/>
</dbReference>
<dbReference type="InterPro" id="IPR005511">
    <property type="entry name" value="SMP-30"/>
</dbReference>
<dbReference type="InterPro" id="IPR011042">
    <property type="entry name" value="6-blade_b-propeller_TolB-like"/>
</dbReference>
<dbReference type="InterPro" id="IPR051262">
    <property type="entry name" value="SMP-30/CGR1_Lactonase"/>
</dbReference>
<organism evidence="3 4">
    <name type="scientific">Labrys wisconsinensis</name>
    <dbReference type="NCBI Taxonomy" id="425677"/>
    <lineage>
        <taxon>Bacteria</taxon>
        <taxon>Pseudomonadati</taxon>
        <taxon>Pseudomonadota</taxon>
        <taxon>Alphaproteobacteria</taxon>
        <taxon>Hyphomicrobiales</taxon>
        <taxon>Xanthobacteraceae</taxon>
        <taxon>Labrys</taxon>
    </lineage>
</organism>
<evidence type="ECO:0000313" key="3">
    <source>
        <dbReference type="EMBL" id="MDQ0467233.1"/>
    </source>
</evidence>
<comment type="caution">
    <text evidence="3">The sequence shown here is derived from an EMBL/GenBank/DDBJ whole genome shotgun (WGS) entry which is preliminary data.</text>
</comment>
<dbReference type="PANTHER" id="PTHR47572">
    <property type="entry name" value="LIPOPROTEIN-RELATED"/>
    <property type="match status" value="1"/>
</dbReference>
<dbReference type="Proteomes" id="UP001242480">
    <property type="component" value="Unassembled WGS sequence"/>
</dbReference>
<dbReference type="SUPFAM" id="SSF63829">
    <property type="entry name" value="Calcium-dependent phosphotriesterase"/>
    <property type="match status" value="1"/>
</dbReference>
<reference evidence="3 4" key="1">
    <citation type="submission" date="2023-07" db="EMBL/GenBank/DDBJ databases">
        <title>Genomic Encyclopedia of Type Strains, Phase IV (KMG-IV): sequencing the most valuable type-strain genomes for metagenomic binning, comparative biology and taxonomic classification.</title>
        <authorList>
            <person name="Goeker M."/>
        </authorList>
    </citation>
    <scope>NUCLEOTIDE SEQUENCE [LARGE SCALE GENOMIC DNA]</scope>
    <source>
        <strain evidence="3 4">DSM 19619</strain>
    </source>
</reference>